<comment type="caution">
    <text evidence="1">The sequence shown here is derived from an EMBL/GenBank/DDBJ whole genome shotgun (WGS) entry which is preliminary data.</text>
</comment>
<evidence type="ECO:0000313" key="2">
    <source>
        <dbReference type="Proteomes" id="UP000248806"/>
    </source>
</evidence>
<dbReference type="Pfam" id="PF11290">
    <property type="entry name" value="DUF3090"/>
    <property type="match status" value="1"/>
</dbReference>
<reference evidence="1 2" key="1">
    <citation type="submission" date="2018-06" db="EMBL/GenBank/DDBJ databases">
        <title>Genomic Encyclopedia of Archaeal and Bacterial Type Strains, Phase II (KMG-II): from individual species to whole genera.</title>
        <authorList>
            <person name="Goeker M."/>
        </authorList>
    </citation>
    <scope>NUCLEOTIDE SEQUENCE [LARGE SCALE GENOMIC DNA]</scope>
    <source>
        <strain evidence="1 2">ATCC BAA-1881</strain>
    </source>
</reference>
<evidence type="ECO:0000313" key="1">
    <source>
        <dbReference type="EMBL" id="PZW22583.1"/>
    </source>
</evidence>
<gene>
    <name evidence="1" type="ORF">EI42_05368</name>
</gene>
<sequence length="199" mass="22259">MSTDLGRVNLLGADAVGAPGQRRFRLFARSEYATAVVWMEKEYLRTLAQTLDEVLKIVIEGEVLRLEARPGGLPEPSGMPDDFPTLPTYEFHIGQIKLNYDEQDDTFLLLLTPLEIALNEDEQPEVIIREDDAIVFHFLPQDALALANEVNLLMEAGRPTCPYCKAPLGDGPHSCAKQNGHQKIARIELRGSEDEDEEE</sequence>
<dbReference type="AlphaFoldDB" id="A0A326U2D0"/>
<accession>A0A326U2D0</accession>
<keyword evidence="2" id="KW-1185">Reference proteome</keyword>
<dbReference type="OrthoDB" id="156387at2"/>
<name>A0A326U2D0_THEHA</name>
<dbReference type="EMBL" id="QKUF01000031">
    <property type="protein sequence ID" value="PZW22583.1"/>
    <property type="molecule type" value="Genomic_DNA"/>
</dbReference>
<dbReference type="InterPro" id="IPR021441">
    <property type="entry name" value="DUF3090"/>
</dbReference>
<dbReference type="Proteomes" id="UP000248806">
    <property type="component" value="Unassembled WGS sequence"/>
</dbReference>
<organism evidence="1 2">
    <name type="scientific">Thermosporothrix hazakensis</name>
    <dbReference type="NCBI Taxonomy" id="644383"/>
    <lineage>
        <taxon>Bacteria</taxon>
        <taxon>Bacillati</taxon>
        <taxon>Chloroflexota</taxon>
        <taxon>Ktedonobacteria</taxon>
        <taxon>Ktedonobacterales</taxon>
        <taxon>Thermosporotrichaceae</taxon>
        <taxon>Thermosporothrix</taxon>
    </lineage>
</organism>
<proteinExistence type="predicted"/>
<dbReference type="RefSeq" id="WP_111325630.1">
    <property type="nucleotide sequence ID" value="NZ_BIFX01000001.1"/>
</dbReference>
<protein>
    <submittedName>
        <fullName evidence="1">Putative repeat protein (TIGR03847 family)</fullName>
    </submittedName>
</protein>